<sequence length="316" mass="34148">AVDTTVRGTKSITAKFKIFANSIAAVDKLDNRAKINGEEIKSITINGKALDLKKNPAANRFSFSVEDGIVTFKNAAEGTTVVVATAKCAGITFTYEFTLNLTKGATPKFKALTTYVEEKDGKYAHTNNFEFPGTLAVDNAKATFADGNFNWKDYDSLVVNTVAYLVVAGVEKDTIDQVNIKFWTKDPIKSVAHKDSTVKHNPTAGDRVDLKSLFTVKDYMDSTVIKNGADHFVGSYDYGINFEFGADSTWTVKGGTLPKGALTLAGSKLTLSAQGAQIVNPVTVEIPFVVKHALDKFGVAAEDRQGTVKVTFTSEK</sequence>
<organism evidence="1 2">
    <name type="scientific">Cylicostephanus goldi</name>
    <name type="common">Nematode worm</name>
    <dbReference type="NCBI Taxonomy" id="71465"/>
    <lineage>
        <taxon>Eukaryota</taxon>
        <taxon>Metazoa</taxon>
        <taxon>Ecdysozoa</taxon>
        <taxon>Nematoda</taxon>
        <taxon>Chromadorea</taxon>
        <taxon>Rhabditida</taxon>
        <taxon>Rhabditina</taxon>
        <taxon>Rhabditomorpha</taxon>
        <taxon>Strongyloidea</taxon>
        <taxon>Strongylidae</taxon>
        <taxon>Cylicostephanus</taxon>
    </lineage>
</organism>
<evidence type="ECO:0000313" key="1">
    <source>
        <dbReference type="EMBL" id="VDN37383.1"/>
    </source>
</evidence>
<name>A0A3P7NJW6_CYLGO</name>
<accession>A0A3P7NJW6</accession>
<protein>
    <submittedName>
        <fullName evidence="1">Uncharacterized protein</fullName>
    </submittedName>
</protein>
<reference evidence="1 2" key="1">
    <citation type="submission" date="2018-11" db="EMBL/GenBank/DDBJ databases">
        <authorList>
            <consortium name="Pathogen Informatics"/>
        </authorList>
    </citation>
    <scope>NUCLEOTIDE SEQUENCE [LARGE SCALE GENOMIC DNA]</scope>
</reference>
<dbReference type="AlphaFoldDB" id="A0A3P7NJW6"/>
<keyword evidence="2" id="KW-1185">Reference proteome</keyword>
<proteinExistence type="predicted"/>
<dbReference type="EMBL" id="UYRV01131638">
    <property type="protein sequence ID" value="VDN37383.1"/>
    <property type="molecule type" value="Genomic_DNA"/>
</dbReference>
<evidence type="ECO:0000313" key="2">
    <source>
        <dbReference type="Proteomes" id="UP000271889"/>
    </source>
</evidence>
<gene>
    <name evidence="1" type="ORF">CGOC_LOCUS13463</name>
</gene>
<feature type="non-terminal residue" evidence="1">
    <location>
        <position position="1"/>
    </location>
</feature>
<dbReference type="Proteomes" id="UP000271889">
    <property type="component" value="Unassembled WGS sequence"/>
</dbReference>